<dbReference type="Gene3D" id="2.60.40.1120">
    <property type="entry name" value="Carboxypeptidase-like, regulatory domain"/>
    <property type="match status" value="1"/>
</dbReference>
<accession>A0A7K0EGH2</accession>
<proteinExistence type="predicted"/>
<dbReference type="SUPFAM" id="SSF56935">
    <property type="entry name" value="Porins"/>
    <property type="match status" value="1"/>
</dbReference>
<evidence type="ECO:0000256" key="3">
    <source>
        <dbReference type="ARBA" id="ARBA00023237"/>
    </source>
</evidence>
<dbReference type="Gene3D" id="2.170.130.10">
    <property type="entry name" value="TonB-dependent receptor, plug domain"/>
    <property type="match status" value="1"/>
</dbReference>
<dbReference type="OrthoDB" id="905812at2"/>
<protein>
    <submittedName>
        <fullName evidence="7">TonB-dependent receptor</fullName>
    </submittedName>
</protein>
<feature type="signal peptide" evidence="4">
    <location>
        <begin position="1"/>
        <end position="19"/>
    </location>
</feature>
<dbReference type="PANTHER" id="PTHR40980:SF4">
    <property type="entry name" value="TONB-DEPENDENT RECEPTOR-LIKE BETA-BARREL DOMAIN-CONTAINING PROTEIN"/>
    <property type="match status" value="1"/>
</dbReference>
<dbReference type="InterPro" id="IPR012910">
    <property type="entry name" value="Plug_dom"/>
</dbReference>
<evidence type="ECO:0000256" key="2">
    <source>
        <dbReference type="ARBA" id="ARBA00023136"/>
    </source>
</evidence>
<sequence length="801" mass="90279">MKRFFPVICFLLAARFSFGQTINVTLSGLVKNTGTRAVLPFVNILLKSEKDSTFISGTITNEEGRFTLADVRSGTYLLEASYLGFKTATRSVVVGSLSPFLDLGVIELAEDARQLAEVTVSGQQADGPDNRMDKKTFSIAGNISQSGGSVLETMKSLPGVTVGQDGTVQLRGSDKVAVLIDGKQTALTGFGNQTSLDNIPASAIEKIEIINNPSARYDANGNAGIINIIYKKNKQEGFNGKVGLTAGLGALWVKKDNLPGIRPQYQRTPKLNPSLSLNYRKNKVNLFFQGDYLYTPTLNKNEFVDRFYDNGEVVRQQTKRNRNTTVATVKTGIDWNLNARNTLTVSGLFSSEKIIDRGDEPFFNGDLSQRNRLWQFLEDELKTTVTATAAYQHKFAQPSHLLNVGFNYTFHREDEKYFFTNILPDYTGTDSFKLLSDENVADLNVDYIRPLKYGRFETGLKLRRRYIPTNMQFFRGLRSPLDSLAGGWANYSETIPALYGNYVFENRDWEVEAGLRVEYVDLRYTVNPTHPTYKSDGYSYTQPFPNLRFVYKFDDKNRLSLFYNRRVDRPNEVDIRIFPKYDDAEIIKIGNPALKPQFTNAVELGYKTNWRNGYFYSALYHRATQGTITRIGTIVPGSTLIYNIFQNAGRSSNSGLEVIWQQEVAPWLTINTNASVYRNTINAFTVENKYPVPTVYSATKETLTSGNAKLNGVVKLRKQLDMQLTAVYLAPDLIPQGKIGSRFSVDFGAKKQLPKGEIFVNASDLFNTLRIRREVNGSGFHYVSTDYYETQVVRLGYSYKF</sequence>
<comment type="subcellular location">
    <subcellularLocation>
        <location evidence="1">Cell outer membrane</location>
    </subcellularLocation>
</comment>
<organism evidence="7 8">
    <name type="scientific">Larkinella terrae</name>
    <dbReference type="NCBI Taxonomy" id="2025311"/>
    <lineage>
        <taxon>Bacteria</taxon>
        <taxon>Pseudomonadati</taxon>
        <taxon>Bacteroidota</taxon>
        <taxon>Cytophagia</taxon>
        <taxon>Cytophagales</taxon>
        <taxon>Spirosomataceae</taxon>
        <taxon>Larkinella</taxon>
    </lineage>
</organism>
<dbReference type="AlphaFoldDB" id="A0A7K0EGH2"/>
<feature type="domain" description="Outer membrane protein beta-barrel" evidence="6">
    <location>
        <begin position="393"/>
        <end position="799"/>
    </location>
</feature>
<dbReference type="Pfam" id="PF07715">
    <property type="entry name" value="Plug"/>
    <property type="match status" value="1"/>
</dbReference>
<keyword evidence="3" id="KW-0998">Cell outer membrane</keyword>
<dbReference type="InterPro" id="IPR036942">
    <property type="entry name" value="Beta-barrel_TonB_sf"/>
</dbReference>
<feature type="chain" id="PRO_5029672609" evidence="4">
    <location>
        <begin position="20"/>
        <end position="801"/>
    </location>
</feature>
<dbReference type="Pfam" id="PF14905">
    <property type="entry name" value="OMP_b-brl_3"/>
    <property type="match status" value="1"/>
</dbReference>
<reference evidence="7 8" key="1">
    <citation type="journal article" date="2018" name="Antonie Van Leeuwenhoek">
        <title>Larkinella terrae sp. nov., isolated from soil on Jeju Island, South Korea.</title>
        <authorList>
            <person name="Ten L.N."/>
            <person name="Jeon J."/>
            <person name="Park S.J."/>
            <person name="Park S."/>
            <person name="Lee S.Y."/>
            <person name="Kim M.K."/>
            <person name="Jung H.Y."/>
        </authorList>
    </citation>
    <scope>NUCLEOTIDE SEQUENCE [LARGE SCALE GENOMIC DNA]</scope>
    <source>
        <strain evidence="7 8">KCTC 52001</strain>
    </source>
</reference>
<keyword evidence="7" id="KW-0675">Receptor</keyword>
<evidence type="ECO:0000259" key="6">
    <source>
        <dbReference type="Pfam" id="PF14905"/>
    </source>
</evidence>
<evidence type="ECO:0000256" key="4">
    <source>
        <dbReference type="SAM" id="SignalP"/>
    </source>
</evidence>
<evidence type="ECO:0000313" key="7">
    <source>
        <dbReference type="EMBL" id="MRS60914.1"/>
    </source>
</evidence>
<evidence type="ECO:0000256" key="1">
    <source>
        <dbReference type="ARBA" id="ARBA00004442"/>
    </source>
</evidence>
<dbReference type="RefSeq" id="WP_154174306.1">
    <property type="nucleotide sequence ID" value="NZ_WJXZ01000002.1"/>
</dbReference>
<comment type="caution">
    <text evidence="7">The sequence shown here is derived from an EMBL/GenBank/DDBJ whole genome shotgun (WGS) entry which is preliminary data.</text>
</comment>
<dbReference type="PANTHER" id="PTHR40980">
    <property type="entry name" value="PLUG DOMAIN-CONTAINING PROTEIN"/>
    <property type="match status" value="1"/>
</dbReference>
<gene>
    <name evidence="7" type="ORF">GJJ30_06370</name>
</gene>
<feature type="domain" description="TonB-dependent receptor plug" evidence="5">
    <location>
        <begin position="146"/>
        <end position="225"/>
    </location>
</feature>
<dbReference type="GO" id="GO:0009279">
    <property type="term" value="C:cell outer membrane"/>
    <property type="evidence" value="ECO:0007669"/>
    <property type="project" value="UniProtKB-SubCell"/>
</dbReference>
<dbReference type="EMBL" id="WJXZ01000002">
    <property type="protein sequence ID" value="MRS60914.1"/>
    <property type="molecule type" value="Genomic_DNA"/>
</dbReference>
<dbReference type="SUPFAM" id="SSF49452">
    <property type="entry name" value="Starch-binding domain-like"/>
    <property type="match status" value="1"/>
</dbReference>
<evidence type="ECO:0000313" key="8">
    <source>
        <dbReference type="Proteomes" id="UP000441754"/>
    </source>
</evidence>
<dbReference type="Pfam" id="PF13620">
    <property type="entry name" value="CarboxypepD_reg"/>
    <property type="match status" value="1"/>
</dbReference>
<dbReference type="Proteomes" id="UP000441754">
    <property type="component" value="Unassembled WGS sequence"/>
</dbReference>
<keyword evidence="8" id="KW-1185">Reference proteome</keyword>
<dbReference type="InterPro" id="IPR037066">
    <property type="entry name" value="Plug_dom_sf"/>
</dbReference>
<dbReference type="GO" id="GO:0030246">
    <property type="term" value="F:carbohydrate binding"/>
    <property type="evidence" value="ECO:0007669"/>
    <property type="project" value="InterPro"/>
</dbReference>
<dbReference type="InterPro" id="IPR041700">
    <property type="entry name" value="OMP_b-brl_3"/>
</dbReference>
<dbReference type="InterPro" id="IPR013784">
    <property type="entry name" value="Carb-bd-like_fold"/>
</dbReference>
<keyword evidence="2" id="KW-0472">Membrane</keyword>
<dbReference type="Gene3D" id="2.40.170.20">
    <property type="entry name" value="TonB-dependent receptor, beta-barrel domain"/>
    <property type="match status" value="1"/>
</dbReference>
<evidence type="ECO:0000259" key="5">
    <source>
        <dbReference type="Pfam" id="PF07715"/>
    </source>
</evidence>
<name>A0A7K0EGH2_9BACT</name>
<keyword evidence="4" id="KW-0732">Signal</keyword>